<gene>
    <name evidence="4" type="ORF">M9978_10645</name>
</gene>
<comment type="caution">
    <text evidence="4">The sequence shown here is derived from an EMBL/GenBank/DDBJ whole genome shotgun (WGS) entry which is preliminary data.</text>
</comment>
<dbReference type="InterPro" id="IPR006311">
    <property type="entry name" value="TAT_signal"/>
</dbReference>
<dbReference type="InterPro" id="IPR029058">
    <property type="entry name" value="AB_hydrolase_fold"/>
</dbReference>
<dbReference type="InterPro" id="IPR050300">
    <property type="entry name" value="GDXG_lipolytic_enzyme"/>
</dbReference>
<feature type="domain" description="BD-FAE-like" evidence="3">
    <location>
        <begin position="115"/>
        <end position="297"/>
    </location>
</feature>
<dbReference type="SUPFAM" id="SSF53474">
    <property type="entry name" value="alpha/beta-Hydrolases"/>
    <property type="match status" value="1"/>
</dbReference>
<evidence type="ECO:0000256" key="2">
    <source>
        <dbReference type="SAM" id="MobiDB-lite"/>
    </source>
</evidence>
<dbReference type="Gene3D" id="3.40.50.1820">
    <property type="entry name" value="alpha/beta hydrolase"/>
    <property type="match status" value="1"/>
</dbReference>
<feature type="region of interest" description="Disordered" evidence="2">
    <location>
        <begin position="39"/>
        <end position="81"/>
    </location>
</feature>
<reference evidence="4" key="1">
    <citation type="submission" date="2022-05" db="EMBL/GenBank/DDBJ databases">
        <title>Sphingomonas sp. strain MG17 Genome sequencing and assembly.</title>
        <authorList>
            <person name="Kim I."/>
        </authorList>
    </citation>
    <scope>NUCLEOTIDE SEQUENCE</scope>
    <source>
        <strain evidence="4">MG17</strain>
    </source>
</reference>
<dbReference type="PANTHER" id="PTHR48081">
    <property type="entry name" value="AB HYDROLASE SUPERFAMILY PROTEIN C4A8.06C"/>
    <property type="match status" value="1"/>
</dbReference>
<sequence>MSDDMNAAGGPAGLGRRAFLTAAGSSLLLPVATRGQTAPPALKSGPAALPGPVESIDLWPGGAPGMPRTPPTETVNERSTDPAKLNDRAVLGITRPRLVVFRPARPNGAAVMITPGGGYRWVVVDKEGYELGRLLAARGITVFVLFYRLPGDGWAAGPNVALSDAQRAMRLIRHRAKDYGIDPARVATMGFSAGGHLCADLLTRFATPTYRGIDAADRLSARPIAAAPIYPVISMSAPHAHAGSRELLIGKDAPRSLEDAHSPHLNVPADAPPVFLAHAEDDKTVPVENALLLRAALKAKGVPVETHLFNEGGHGFGLRFTIGKPVAAWPDLYLNWAKGLFL</sequence>
<evidence type="ECO:0000313" key="5">
    <source>
        <dbReference type="Proteomes" id="UP001139451"/>
    </source>
</evidence>
<accession>A0A9X2KLR5</accession>
<keyword evidence="1 4" id="KW-0378">Hydrolase</keyword>
<keyword evidence="5" id="KW-1185">Reference proteome</keyword>
<dbReference type="Proteomes" id="UP001139451">
    <property type="component" value="Unassembled WGS sequence"/>
</dbReference>
<evidence type="ECO:0000313" key="4">
    <source>
        <dbReference type="EMBL" id="MCP3730887.1"/>
    </source>
</evidence>
<protein>
    <submittedName>
        <fullName evidence="4">Alpha/beta hydrolase</fullName>
    </submittedName>
</protein>
<dbReference type="Pfam" id="PF20434">
    <property type="entry name" value="BD-FAE"/>
    <property type="match status" value="1"/>
</dbReference>
<dbReference type="GO" id="GO:0016787">
    <property type="term" value="F:hydrolase activity"/>
    <property type="evidence" value="ECO:0007669"/>
    <property type="project" value="UniProtKB-KW"/>
</dbReference>
<evidence type="ECO:0000259" key="3">
    <source>
        <dbReference type="Pfam" id="PF20434"/>
    </source>
</evidence>
<dbReference type="EMBL" id="JAMLDX010000007">
    <property type="protein sequence ID" value="MCP3730887.1"/>
    <property type="molecule type" value="Genomic_DNA"/>
</dbReference>
<proteinExistence type="predicted"/>
<dbReference type="InterPro" id="IPR049492">
    <property type="entry name" value="BD-FAE-like_dom"/>
</dbReference>
<organism evidence="4 5">
    <name type="scientific">Sphingomonas tagetis</name>
    <dbReference type="NCBI Taxonomy" id="2949092"/>
    <lineage>
        <taxon>Bacteria</taxon>
        <taxon>Pseudomonadati</taxon>
        <taxon>Pseudomonadota</taxon>
        <taxon>Alphaproteobacteria</taxon>
        <taxon>Sphingomonadales</taxon>
        <taxon>Sphingomonadaceae</taxon>
        <taxon>Sphingomonas</taxon>
    </lineage>
</organism>
<dbReference type="AlphaFoldDB" id="A0A9X2KLR5"/>
<dbReference type="PROSITE" id="PS51318">
    <property type="entry name" value="TAT"/>
    <property type="match status" value="1"/>
</dbReference>
<dbReference type="PANTHER" id="PTHR48081:SF6">
    <property type="entry name" value="PEPTIDASE S9 PROLYL OLIGOPEPTIDASE CATALYTIC DOMAIN-CONTAINING PROTEIN"/>
    <property type="match status" value="1"/>
</dbReference>
<name>A0A9X2KLR5_9SPHN</name>
<evidence type="ECO:0000256" key="1">
    <source>
        <dbReference type="ARBA" id="ARBA00022801"/>
    </source>
</evidence>